<dbReference type="EMBL" id="NTFS01000073">
    <property type="protein sequence ID" value="PAX57178.1"/>
    <property type="molecule type" value="Genomic_DNA"/>
</dbReference>
<dbReference type="AlphaFoldDB" id="A0A2A2TL37"/>
<dbReference type="OrthoDB" id="571365at2"/>
<reference evidence="1 2" key="1">
    <citation type="submission" date="2017-08" db="EMBL/GenBank/DDBJ databases">
        <title>Draft genome sequence of filamentous cyanobacterium Calothrix elsteri CCALA 953.</title>
        <authorList>
            <person name="Gagunashvili A.N."/>
            <person name="Elster J."/>
            <person name="Andresson O.S."/>
        </authorList>
    </citation>
    <scope>NUCLEOTIDE SEQUENCE [LARGE SCALE GENOMIC DNA]</scope>
    <source>
        <strain evidence="1 2">CCALA 953</strain>
    </source>
</reference>
<protein>
    <submittedName>
        <fullName evidence="1">Uncharacterized protein</fullName>
    </submittedName>
</protein>
<proteinExistence type="predicted"/>
<keyword evidence="2" id="KW-1185">Reference proteome</keyword>
<evidence type="ECO:0000313" key="2">
    <source>
        <dbReference type="Proteomes" id="UP000218238"/>
    </source>
</evidence>
<evidence type="ECO:0000313" key="1">
    <source>
        <dbReference type="EMBL" id="PAX57178.1"/>
    </source>
</evidence>
<name>A0A2A2TL37_9CYAN</name>
<dbReference type="Proteomes" id="UP000218238">
    <property type="component" value="Unassembled WGS sequence"/>
</dbReference>
<gene>
    <name evidence="1" type="ORF">CK510_09215</name>
</gene>
<comment type="caution">
    <text evidence="1">The sequence shown here is derived from an EMBL/GenBank/DDBJ whole genome shotgun (WGS) entry which is preliminary data.</text>
</comment>
<accession>A0A2A2TL37</accession>
<organism evidence="1 2">
    <name type="scientific">Brunnivagina elsteri CCALA 953</name>
    <dbReference type="NCBI Taxonomy" id="987040"/>
    <lineage>
        <taxon>Bacteria</taxon>
        <taxon>Bacillati</taxon>
        <taxon>Cyanobacteriota</taxon>
        <taxon>Cyanophyceae</taxon>
        <taxon>Nostocales</taxon>
        <taxon>Calotrichaceae</taxon>
        <taxon>Brunnivagina</taxon>
    </lineage>
</organism>
<sequence length="219" mass="24415">MALSGLGMWGNPGWCQTLPSAQDLGLDLDLKPEVIQKSPVLQRWQRQVPNILDEIKNEPSFRTRLRLGYSQTGGMNLGVEDIFIGNSRFTVSGDYYRAFNHNKHSYGVNFNYYLRPLGSYVNIAPVLGYRHLEAEKYSTDGVNLGAKLLFVLSRGGGADMSLTQSWIAPGTAEEVGLTRLSVGYAVTRKLRISTDIEKQNAKKSRDSRLGVVLEWMLGN</sequence>